<accession>A0A8S0RF31</accession>
<dbReference type="AlphaFoldDB" id="A0A8S0RF31"/>
<dbReference type="Proteomes" id="UP000594638">
    <property type="component" value="Unassembled WGS sequence"/>
</dbReference>
<gene>
    <name evidence="1" type="ORF">OLEA9_A091261</name>
</gene>
<keyword evidence="2" id="KW-1185">Reference proteome</keyword>
<dbReference type="Gramene" id="OE9A091261T1">
    <property type="protein sequence ID" value="OE9A091261C1"/>
    <property type="gene ID" value="OE9A091261"/>
</dbReference>
<evidence type="ECO:0000313" key="1">
    <source>
        <dbReference type="EMBL" id="CAA2977938.1"/>
    </source>
</evidence>
<sequence>MHEHGSTDHTSRLVASGTHATGRLLRRGCSALLWRNWIWKRRNFEVIAKAPPEYARTMSPTRNTTIGDTKLSGSILEREGRVSRFSGQYMEDREYYHHPESTNSSSMDSFENIFLFVLALLLVSFLKVQL</sequence>
<protein>
    <submittedName>
        <fullName evidence="1">Uncharacterized protein</fullName>
    </submittedName>
</protein>
<dbReference type="EMBL" id="CACTIH010003614">
    <property type="protein sequence ID" value="CAA2977938.1"/>
    <property type="molecule type" value="Genomic_DNA"/>
</dbReference>
<name>A0A8S0RF31_OLEEU</name>
<dbReference type="OrthoDB" id="925749at2759"/>
<reference evidence="1 2" key="1">
    <citation type="submission" date="2019-12" db="EMBL/GenBank/DDBJ databases">
        <authorList>
            <person name="Alioto T."/>
            <person name="Alioto T."/>
            <person name="Gomez Garrido J."/>
        </authorList>
    </citation>
    <scope>NUCLEOTIDE SEQUENCE [LARGE SCALE GENOMIC DNA]</scope>
</reference>
<evidence type="ECO:0000313" key="2">
    <source>
        <dbReference type="Proteomes" id="UP000594638"/>
    </source>
</evidence>
<comment type="caution">
    <text evidence="1">The sequence shown here is derived from an EMBL/GenBank/DDBJ whole genome shotgun (WGS) entry which is preliminary data.</text>
</comment>
<proteinExistence type="predicted"/>
<organism evidence="1 2">
    <name type="scientific">Olea europaea subsp. europaea</name>
    <dbReference type="NCBI Taxonomy" id="158383"/>
    <lineage>
        <taxon>Eukaryota</taxon>
        <taxon>Viridiplantae</taxon>
        <taxon>Streptophyta</taxon>
        <taxon>Embryophyta</taxon>
        <taxon>Tracheophyta</taxon>
        <taxon>Spermatophyta</taxon>
        <taxon>Magnoliopsida</taxon>
        <taxon>eudicotyledons</taxon>
        <taxon>Gunneridae</taxon>
        <taxon>Pentapetalae</taxon>
        <taxon>asterids</taxon>
        <taxon>lamiids</taxon>
        <taxon>Lamiales</taxon>
        <taxon>Oleaceae</taxon>
        <taxon>Oleeae</taxon>
        <taxon>Olea</taxon>
    </lineage>
</organism>